<feature type="domain" description="Hyaluronan/mRNA-binding protein" evidence="2">
    <location>
        <begin position="50"/>
        <end position="124"/>
    </location>
</feature>
<dbReference type="EMBL" id="JALJOR010000001">
    <property type="protein sequence ID" value="KAK9830328.1"/>
    <property type="molecule type" value="Genomic_DNA"/>
</dbReference>
<evidence type="ECO:0000313" key="3">
    <source>
        <dbReference type="EMBL" id="KAK9830328.1"/>
    </source>
</evidence>
<comment type="caution">
    <text evidence="3">The sequence shown here is derived from an EMBL/GenBank/DDBJ whole genome shotgun (WGS) entry which is preliminary data.</text>
</comment>
<dbReference type="Proteomes" id="UP001489004">
    <property type="component" value="Unassembled WGS sequence"/>
</dbReference>
<organism evidence="3 4">
    <name type="scientific">[Myrmecia] bisecta</name>
    <dbReference type="NCBI Taxonomy" id="41462"/>
    <lineage>
        <taxon>Eukaryota</taxon>
        <taxon>Viridiplantae</taxon>
        <taxon>Chlorophyta</taxon>
        <taxon>core chlorophytes</taxon>
        <taxon>Trebouxiophyceae</taxon>
        <taxon>Trebouxiales</taxon>
        <taxon>Trebouxiaceae</taxon>
        <taxon>Myrmecia</taxon>
    </lineage>
</organism>
<sequence>MPVYRHDGTPKYRKVHNDHEMHARNYPEGAIPNPKAHDRYSLFQGFKMHGRSHTPQAEKKHGNGAHNWGAPDDPSQEVQSSEETRVPAEAHLDPESPEEEKRECEEAGVGPAPPNTFTLEEWEAKGHRV</sequence>
<accession>A0AAW1R9B2</accession>
<proteinExistence type="predicted"/>
<feature type="region of interest" description="Disordered" evidence="1">
    <location>
        <begin position="1"/>
        <end position="129"/>
    </location>
</feature>
<name>A0AAW1R9B2_9CHLO</name>
<evidence type="ECO:0000256" key="1">
    <source>
        <dbReference type="SAM" id="MobiDB-lite"/>
    </source>
</evidence>
<evidence type="ECO:0000259" key="2">
    <source>
        <dbReference type="Pfam" id="PF04774"/>
    </source>
</evidence>
<dbReference type="InterPro" id="IPR006861">
    <property type="entry name" value="HABP4_PAIRBP1-bd"/>
</dbReference>
<dbReference type="AlphaFoldDB" id="A0AAW1R9B2"/>
<evidence type="ECO:0000313" key="4">
    <source>
        <dbReference type="Proteomes" id="UP001489004"/>
    </source>
</evidence>
<protein>
    <recommendedName>
        <fullName evidence="2">Hyaluronan/mRNA-binding protein domain-containing protein</fullName>
    </recommendedName>
</protein>
<feature type="compositionally biased region" description="Basic and acidic residues" evidence="1">
    <location>
        <begin position="1"/>
        <end position="25"/>
    </location>
</feature>
<feature type="compositionally biased region" description="Basic and acidic residues" evidence="1">
    <location>
        <begin position="82"/>
        <end position="105"/>
    </location>
</feature>
<dbReference type="Pfam" id="PF04774">
    <property type="entry name" value="HABP4_PAI-RBP1"/>
    <property type="match status" value="1"/>
</dbReference>
<gene>
    <name evidence="3" type="ORF">WJX72_011043</name>
</gene>
<keyword evidence="4" id="KW-1185">Reference proteome</keyword>
<reference evidence="3 4" key="1">
    <citation type="journal article" date="2024" name="Nat. Commun.">
        <title>Phylogenomics reveals the evolutionary origins of lichenization in chlorophyte algae.</title>
        <authorList>
            <person name="Puginier C."/>
            <person name="Libourel C."/>
            <person name="Otte J."/>
            <person name="Skaloud P."/>
            <person name="Haon M."/>
            <person name="Grisel S."/>
            <person name="Petersen M."/>
            <person name="Berrin J.G."/>
            <person name="Delaux P.M."/>
            <person name="Dal Grande F."/>
            <person name="Keller J."/>
        </authorList>
    </citation>
    <scope>NUCLEOTIDE SEQUENCE [LARGE SCALE GENOMIC DNA]</scope>
    <source>
        <strain evidence="3 4">SAG 2043</strain>
    </source>
</reference>